<evidence type="ECO:0000313" key="6">
    <source>
        <dbReference type="EMBL" id="OAB41795.1"/>
    </source>
</evidence>
<evidence type="ECO:0000256" key="4">
    <source>
        <dbReference type="SAM" id="Coils"/>
    </source>
</evidence>
<comment type="similarity">
    <text evidence="1">Belongs to the type-I restriction system S methylase family.</text>
</comment>
<dbReference type="Gene3D" id="1.10.287.1120">
    <property type="entry name" value="Bipartite methylase S protein"/>
    <property type="match status" value="1"/>
</dbReference>
<dbReference type="SUPFAM" id="SSF116734">
    <property type="entry name" value="DNA methylase specificity domain"/>
    <property type="match status" value="2"/>
</dbReference>
<accession>A0A168KB53</accession>
<dbReference type="AlphaFoldDB" id="A0A168KB53"/>
<keyword evidence="3" id="KW-0238">DNA-binding</keyword>
<evidence type="ECO:0000256" key="2">
    <source>
        <dbReference type="ARBA" id="ARBA00022747"/>
    </source>
</evidence>
<dbReference type="Proteomes" id="UP000077355">
    <property type="component" value="Unassembled WGS sequence"/>
</dbReference>
<dbReference type="PANTHER" id="PTHR30408">
    <property type="entry name" value="TYPE-1 RESTRICTION ENZYME ECOKI SPECIFICITY PROTEIN"/>
    <property type="match status" value="1"/>
</dbReference>
<name>A0A168KB53_9BACL</name>
<keyword evidence="7" id="KW-1185">Reference proteome</keyword>
<evidence type="ECO:0000256" key="1">
    <source>
        <dbReference type="ARBA" id="ARBA00010923"/>
    </source>
</evidence>
<dbReference type="PANTHER" id="PTHR30408:SF12">
    <property type="entry name" value="TYPE I RESTRICTION ENZYME MJAVIII SPECIFICITY SUBUNIT"/>
    <property type="match status" value="1"/>
</dbReference>
<sequence>MGNKRTPEIRFAGFTGDWEERKLGELIEISSAARVHKNEWTTSGVRFFRSSDVVSNFNGKKNTPAFISYSLYDELSKKSGTVQPGDILITGGGSIGIPYLVADLEPLYFKDADLIWLKSANKIDGYFLYSYFVTPQLRKYISSITHIGTISHYTIEQAKDTPTSLPKQQVEQEKISNFFKKLDETITLHQQELTILKQTKLGFLQKMFPIEGDFLPEIRFPEFTGEWERQKLGDITESYSGGTPSVGNKLYYNGNIPFIRSAEINSEHTELCITEDGFNNSSAKMVKKGDILYALYGATSGEIGISKIDGAINQAILVIKPKFGHDSFFIAQWLKKQKNTIVNTYLQGGQGNLSGSIVKDLIISLPTNKDEQVKIGGFLKQLDDIIALHQRELEALKETKKAFLQKMFV</sequence>
<dbReference type="GO" id="GO:0003677">
    <property type="term" value="F:DNA binding"/>
    <property type="evidence" value="ECO:0007669"/>
    <property type="project" value="UniProtKB-KW"/>
</dbReference>
<dbReference type="Pfam" id="PF01420">
    <property type="entry name" value="Methylase_S"/>
    <property type="match status" value="2"/>
</dbReference>
<dbReference type="EMBL" id="LVJI01000044">
    <property type="protein sequence ID" value="OAB41795.1"/>
    <property type="molecule type" value="Genomic_DNA"/>
</dbReference>
<organism evidence="6 7">
    <name type="scientific">Paenibacillus antarcticus</name>
    <dbReference type="NCBI Taxonomy" id="253703"/>
    <lineage>
        <taxon>Bacteria</taxon>
        <taxon>Bacillati</taxon>
        <taxon>Bacillota</taxon>
        <taxon>Bacilli</taxon>
        <taxon>Bacillales</taxon>
        <taxon>Paenibacillaceae</taxon>
        <taxon>Paenibacillus</taxon>
    </lineage>
</organism>
<evidence type="ECO:0000256" key="3">
    <source>
        <dbReference type="ARBA" id="ARBA00023125"/>
    </source>
</evidence>
<protein>
    <recommendedName>
        <fullName evidence="5">Type I restriction modification DNA specificity domain-containing protein</fullName>
    </recommendedName>
</protein>
<feature type="domain" description="Type I restriction modification DNA specificity" evidence="5">
    <location>
        <begin position="17"/>
        <end position="196"/>
    </location>
</feature>
<reference evidence="6 7" key="1">
    <citation type="submission" date="2016-03" db="EMBL/GenBank/DDBJ databases">
        <title>Draft genome sequence of Paenibacillus antarcticus CECT 5836.</title>
        <authorList>
            <person name="Shin S.-K."/>
            <person name="Yi H."/>
        </authorList>
    </citation>
    <scope>NUCLEOTIDE SEQUENCE [LARGE SCALE GENOMIC DNA]</scope>
    <source>
        <strain evidence="6 7">CECT 5836</strain>
    </source>
</reference>
<dbReference type="InterPro" id="IPR044946">
    <property type="entry name" value="Restrct_endonuc_typeI_TRD_sf"/>
</dbReference>
<dbReference type="CDD" id="cd17515">
    <property type="entry name" value="RMtype1_S_MjaORF132P_Sau1132ORF3780P-TRD1-CR1_like"/>
    <property type="match status" value="1"/>
</dbReference>
<dbReference type="Gene3D" id="3.90.220.20">
    <property type="entry name" value="DNA methylase specificity domains"/>
    <property type="match status" value="2"/>
</dbReference>
<dbReference type="InterPro" id="IPR052021">
    <property type="entry name" value="Type-I_RS_S_subunit"/>
</dbReference>
<gene>
    <name evidence="6" type="ORF">PBAT_20635</name>
</gene>
<feature type="domain" description="Type I restriction modification DNA specificity" evidence="5">
    <location>
        <begin position="226"/>
        <end position="397"/>
    </location>
</feature>
<evidence type="ECO:0000259" key="5">
    <source>
        <dbReference type="Pfam" id="PF01420"/>
    </source>
</evidence>
<proteinExistence type="inferred from homology"/>
<comment type="caution">
    <text evidence="6">The sequence shown here is derived from an EMBL/GenBank/DDBJ whole genome shotgun (WGS) entry which is preliminary data.</text>
</comment>
<dbReference type="GO" id="GO:0009307">
    <property type="term" value="P:DNA restriction-modification system"/>
    <property type="evidence" value="ECO:0007669"/>
    <property type="project" value="UniProtKB-KW"/>
</dbReference>
<evidence type="ECO:0000313" key="7">
    <source>
        <dbReference type="Proteomes" id="UP000077355"/>
    </source>
</evidence>
<dbReference type="InterPro" id="IPR000055">
    <property type="entry name" value="Restrct_endonuc_typeI_TRD"/>
</dbReference>
<keyword evidence="4" id="KW-0175">Coiled coil</keyword>
<keyword evidence="2" id="KW-0680">Restriction system</keyword>
<feature type="coiled-coil region" evidence="4">
    <location>
        <begin position="379"/>
        <end position="406"/>
    </location>
</feature>
<dbReference type="RefSeq" id="WP_068652469.1">
    <property type="nucleotide sequence ID" value="NZ_CP043611.1"/>
</dbReference>
<dbReference type="OrthoDB" id="9795776at2"/>